<dbReference type="RefSeq" id="WP_111195848.1">
    <property type="nucleotide sequence ID" value="NZ_QKVK01000001.1"/>
</dbReference>
<dbReference type="InterPro" id="IPR032466">
    <property type="entry name" value="Metal_Hydrolase"/>
</dbReference>
<feature type="domain" description="C2H2-type" evidence="1">
    <location>
        <begin position="2"/>
        <end position="22"/>
    </location>
</feature>
<dbReference type="AlphaFoldDB" id="A0A2W2ATH3"/>
<comment type="caution">
    <text evidence="2">The sequence shown here is derived from an EMBL/GenBank/DDBJ whole genome shotgun (WGS) entry which is preliminary data.</text>
</comment>
<reference evidence="3" key="1">
    <citation type="submission" date="2018-06" db="EMBL/GenBank/DDBJ databases">
        <title>Aestuariibacter litoralis strain KCTC 52945T.</title>
        <authorList>
            <person name="Li X."/>
            <person name="Salam N."/>
            <person name="Li J.-L."/>
            <person name="Chen Y.-M."/>
            <person name="Yang Z.-W."/>
            <person name="Zhang L.-Y."/>
            <person name="Han M.-X."/>
            <person name="Xiao M."/>
            <person name="Li W.-J."/>
        </authorList>
    </citation>
    <scope>NUCLEOTIDE SEQUENCE [LARGE SCALE GENOMIC DNA]</scope>
    <source>
        <strain evidence="3">KCTC 52945</strain>
    </source>
</reference>
<dbReference type="InterPro" id="IPR013087">
    <property type="entry name" value="Znf_C2H2_type"/>
</dbReference>
<dbReference type="PANTHER" id="PTHR22642">
    <property type="entry name" value="IMIDAZOLONEPROPIONASE"/>
    <property type="match status" value="1"/>
</dbReference>
<dbReference type="SUPFAM" id="SSF51338">
    <property type="entry name" value="Composite domain of metallo-dependent hydrolases"/>
    <property type="match status" value="1"/>
</dbReference>
<dbReference type="Gene3D" id="2.30.40.10">
    <property type="entry name" value="Urease, subunit C, domain 1"/>
    <property type="match status" value="1"/>
</dbReference>
<organism evidence="2 3">
    <name type="scientific">Aestuariivirga litoralis</name>
    <dbReference type="NCBI Taxonomy" id="2650924"/>
    <lineage>
        <taxon>Bacteria</taxon>
        <taxon>Pseudomonadati</taxon>
        <taxon>Pseudomonadota</taxon>
        <taxon>Alphaproteobacteria</taxon>
        <taxon>Hyphomicrobiales</taxon>
        <taxon>Aestuariivirgaceae</taxon>
        <taxon>Aestuariivirga</taxon>
    </lineage>
</organism>
<dbReference type="EMBL" id="QKVK01000001">
    <property type="protein sequence ID" value="PZF78521.1"/>
    <property type="molecule type" value="Genomic_DNA"/>
</dbReference>
<dbReference type="Pfam" id="PF07969">
    <property type="entry name" value="Amidohydro_3"/>
    <property type="match status" value="1"/>
</dbReference>
<protein>
    <recommendedName>
        <fullName evidence="1">C2H2-type domain-containing protein</fullName>
    </recommendedName>
</protein>
<dbReference type="PROSITE" id="PS51318">
    <property type="entry name" value="TAT"/>
    <property type="match status" value="1"/>
</dbReference>
<name>A0A2W2ATH3_9HYPH</name>
<proteinExistence type="predicted"/>
<dbReference type="Gene3D" id="3.10.310.70">
    <property type="match status" value="1"/>
</dbReference>
<dbReference type="PROSITE" id="PS00028">
    <property type="entry name" value="ZINC_FINGER_C2H2_1"/>
    <property type="match status" value="1"/>
</dbReference>
<evidence type="ECO:0000313" key="3">
    <source>
        <dbReference type="Proteomes" id="UP000248795"/>
    </source>
</evidence>
<keyword evidence="3" id="KW-1185">Reference proteome</keyword>
<dbReference type="Proteomes" id="UP000248795">
    <property type="component" value="Unassembled WGS sequence"/>
</dbReference>
<evidence type="ECO:0000259" key="1">
    <source>
        <dbReference type="PROSITE" id="PS00028"/>
    </source>
</evidence>
<dbReference type="InterPro" id="IPR033932">
    <property type="entry name" value="YtcJ-like"/>
</dbReference>
<sequence length="593" mass="63951">MCRYCVSDLYLADELFEHGSAHLFGRPQFMPSRRDFLALSGATASLPLIGLSAPAFAQGSTADVIFTNGTVVTLPGRDPVAALAIGQGKVLAAGSSEDIMGLRSTDTEIIDLAGRTLLPGLLDSHHHTVMAALVFELLNDVGYSVYPTRQELIAGLRAIAARTPPGQWVSGAKFDNLLQGGDLSRQELDSVSTEHPIFIWYVNSHDACVNSMAYEVAKIPPDIGPLPANGRFGRDASGQYNGLIYEESALLKFAPFFLPKITPEIGAKSLTDYLKAVAATGTTFVHEPGTLRAEWIEPFAKLSGGLSCRTSASVMYTDLKALAPYKGLGLGPKAAQFPNATFSLYAVKIVADGSPQTETAAYTEPFLNSTNKGKPNFTPEQLKEMVAAIKDFGMPVIIHCSGDYTVDIALDAIEAAYGSSTALGINRIEHSTFTRADQYKRMKSLNVEPTFLMNCVRFYGKAYREQIFGPERTNFSDAAGTCIKEGINFSLHTDAPCSPVGPLTLVETAITRRCIIDDSIIGADQAITLDQALRAVTIDAARQIGMEDRLGSLDPGKEADITILEDNPYKVDPARIGKIKVSETWVAGKQRYS</sequence>
<dbReference type="InterPro" id="IPR006311">
    <property type="entry name" value="TAT_signal"/>
</dbReference>
<gene>
    <name evidence="2" type="ORF">DK847_01540</name>
</gene>
<dbReference type="PANTHER" id="PTHR22642:SF2">
    <property type="entry name" value="PROTEIN LONG AFTER FAR-RED 3"/>
    <property type="match status" value="1"/>
</dbReference>
<dbReference type="CDD" id="cd01300">
    <property type="entry name" value="YtcJ_like"/>
    <property type="match status" value="1"/>
</dbReference>
<dbReference type="Gene3D" id="3.20.20.140">
    <property type="entry name" value="Metal-dependent hydrolases"/>
    <property type="match status" value="1"/>
</dbReference>
<dbReference type="GO" id="GO:0016810">
    <property type="term" value="F:hydrolase activity, acting on carbon-nitrogen (but not peptide) bonds"/>
    <property type="evidence" value="ECO:0007669"/>
    <property type="project" value="InterPro"/>
</dbReference>
<dbReference type="InterPro" id="IPR011059">
    <property type="entry name" value="Metal-dep_hydrolase_composite"/>
</dbReference>
<dbReference type="InterPro" id="IPR013108">
    <property type="entry name" value="Amidohydro_3"/>
</dbReference>
<accession>A0A2W2ATH3</accession>
<dbReference type="SUPFAM" id="SSF51556">
    <property type="entry name" value="Metallo-dependent hydrolases"/>
    <property type="match status" value="1"/>
</dbReference>
<evidence type="ECO:0000313" key="2">
    <source>
        <dbReference type="EMBL" id="PZF78521.1"/>
    </source>
</evidence>